<dbReference type="Gene3D" id="1.10.10.10">
    <property type="entry name" value="Winged helix-like DNA-binding domain superfamily/Winged helix DNA-binding domain"/>
    <property type="match status" value="1"/>
</dbReference>
<keyword evidence="2" id="KW-0238">DNA-binding</keyword>
<dbReference type="AlphaFoldDB" id="A0A2S6HPY1"/>
<accession>A0A2S6HPY1</accession>
<dbReference type="PROSITE" id="PS50995">
    <property type="entry name" value="HTH_MARR_2"/>
    <property type="match status" value="1"/>
</dbReference>
<evidence type="ECO:0000313" key="2">
    <source>
        <dbReference type="EMBL" id="PPK79602.1"/>
    </source>
</evidence>
<dbReference type="Proteomes" id="UP000237749">
    <property type="component" value="Unassembled WGS sequence"/>
</dbReference>
<dbReference type="OrthoDB" id="763883at2"/>
<dbReference type="GO" id="GO:0003700">
    <property type="term" value="F:DNA-binding transcription factor activity"/>
    <property type="evidence" value="ECO:0007669"/>
    <property type="project" value="InterPro"/>
</dbReference>
<reference evidence="2 3" key="1">
    <citation type="submission" date="2018-02" db="EMBL/GenBank/DDBJ databases">
        <title>Genomic Encyclopedia of Archaeal and Bacterial Type Strains, Phase II (KMG-II): from individual species to whole genera.</title>
        <authorList>
            <person name="Goeker M."/>
        </authorList>
    </citation>
    <scope>NUCLEOTIDE SEQUENCE [LARGE SCALE GENOMIC DNA]</scope>
    <source>
        <strain evidence="2 3">DSM 3808</strain>
    </source>
</reference>
<organism evidence="2 3">
    <name type="scientific">Lacrimispora xylanisolvens</name>
    <dbReference type="NCBI Taxonomy" id="384636"/>
    <lineage>
        <taxon>Bacteria</taxon>
        <taxon>Bacillati</taxon>
        <taxon>Bacillota</taxon>
        <taxon>Clostridia</taxon>
        <taxon>Lachnospirales</taxon>
        <taxon>Lachnospiraceae</taxon>
        <taxon>Lacrimispora</taxon>
    </lineage>
</organism>
<dbReference type="EMBL" id="PTJA01000009">
    <property type="protein sequence ID" value="PPK79602.1"/>
    <property type="molecule type" value="Genomic_DNA"/>
</dbReference>
<protein>
    <submittedName>
        <fullName evidence="2">DNA-binding MarR family transcriptional regulator</fullName>
    </submittedName>
</protein>
<evidence type="ECO:0000313" key="3">
    <source>
        <dbReference type="Proteomes" id="UP000237749"/>
    </source>
</evidence>
<dbReference type="InterPro" id="IPR039422">
    <property type="entry name" value="MarR/SlyA-like"/>
</dbReference>
<dbReference type="GO" id="GO:0006950">
    <property type="term" value="P:response to stress"/>
    <property type="evidence" value="ECO:0007669"/>
    <property type="project" value="TreeGrafter"/>
</dbReference>
<dbReference type="InterPro" id="IPR036388">
    <property type="entry name" value="WH-like_DNA-bd_sf"/>
</dbReference>
<sequence>MDYDKEFNLLYLMEQVYSCLISVSNKLQATGDKYCEPLTSRQYMTALAILHLPEDETTINNIAGKLGATKQNMTQLVNSLCKKGFAQIIPSPKDKRAVNVHLTESGLKTLTDCGVSVSIDFMADTFKAFDEEELKTLWKLLKKLYRFDGVELDGLEENVNVPNAFSDEEIKSAIDRFSNRRNTF</sequence>
<name>A0A2S6HPY1_9FIRM</name>
<proteinExistence type="predicted"/>
<comment type="caution">
    <text evidence="2">The sequence shown here is derived from an EMBL/GenBank/DDBJ whole genome shotgun (WGS) entry which is preliminary data.</text>
</comment>
<dbReference type="PANTHER" id="PTHR33164:SF101">
    <property type="entry name" value="TRANSCRIPTIONAL REPRESSOR MPRA"/>
    <property type="match status" value="1"/>
</dbReference>
<dbReference type="PANTHER" id="PTHR33164">
    <property type="entry name" value="TRANSCRIPTIONAL REGULATOR, MARR FAMILY"/>
    <property type="match status" value="1"/>
</dbReference>
<dbReference type="Pfam" id="PF12802">
    <property type="entry name" value="MarR_2"/>
    <property type="match status" value="1"/>
</dbReference>
<dbReference type="InterPro" id="IPR036390">
    <property type="entry name" value="WH_DNA-bd_sf"/>
</dbReference>
<gene>
    <name evidence="2" type="ORF">BXY41_10980</name>
</gene>
<dbReference type="SUPFAM" id="SSF46785">
    <property type="entry name" value="Winged helix' DNA-binding domain"/>
    <property type="match status" value="1"/>
</dbReference>
<keyword evidence="3" id="KW-1185">Reference proteome</keyword>
<dbReference type="SMART" id="SM00347">
    <property type="entry name" value="HTH_MARR"/>
    <property type="match status" value="1"/>
</dbReference>
<dbReference type="GO" id="GO:0003677">
    <property type="term" value="F:DNA binding"/>
    <property type="evidence" value="ECO:0007669"/>
    <property type="project" value="UniProtKB-KW"/>
</dbReference>
<feature type="domain" description="HTH marR-type" evidence="1">
    <location>
        <begin position="6"/>
        <end position="146"/>
    </location>
</feature>
<dbReference type="RefSeq" id="WP_104438154.1">
    <property type="nucleotide sequence ID" value="NZ_PTJA01000009.1"/>
</dbReference>
<dbReference type="PRINTS" id="PR00598">
    <property type="entry name" value="HTHMARR"/>
</dbReference>
<dbReference type="InterPro" id="IPR000835">
    <property type="entry name" value="HTH_MarR-typ"/>
</dbReference>
<evidence type="ECO:0000259" key="1">
    <source>
        <dbReference type="PROSITE" id="PS50995"/>
    </source>
</evidence>